<evidence type="ECO:0000259" key="1">
    <source>
        <dbReference type="Pfam" id="PF17765"/>
    </source>
</evidence>
<dbReference type="InterPro" id="IPR041413">
    <property type="entry name" value="MLTR_LBD"/>
</dbReference>
<dbReference type="CDD" id="cd00093">
    <property type="entry name" value="HTH_XRE"/>
    <property type="match status" value="1"/>
</dbReference>
<accession>A0ABP9KQ57</accession>
<dbReference type="EMBL" id="BAABJM010000005">
    <property type="protein sequence ID" value="GAA5063326.1"/>
    <property type="molecule type" value="Genomic_DNA"/>
</dbReference>
<dbReference type="InterPro" id="IPR001387">
    <property type="entry name" value="Cro/C1-type_HTH"/>
</dbReference>
<proteinExistence type="predicted"/>
<gene>
    <name evidence="2" type="ORF">GCM10023318_47990</name>
</gene>
<evidence type="ECO:0000313" key="3">
    <source>
        <dbReference type="Proteomes" id="UP001500603"/>
    </source>
</evidence>
<dbReference type="SUPFAM" id="SSF47413">
    <property type="entry name" value="lambda repressor-like DNA-binding domains"/>
    <property type="match status" value="1"/>
</dbReference>
<dbReference type="InterPro" id="IPR010982">
    <property type="entry name" value="Lambda_DNA-bd_dom_sf"/>
</dbReference>
<dbReference type="Proteomes" id="UP001500603">
    <property type="component" value="Unassembled WGS sequence"/>
</dbReference>
<dbReference type="Pfam" id="PF17765">
    <property type="entry name" value="MLTR_LBD"/>
    <property type="match status" value="1"/>
</dbReference>
<keyword evidence="3" id="KW-1185">Reference proteome</keyword>
<name>A0ABP9KQ57_9NOCA</name>
<dbReference type="PANTHER" id="PTHR35010">
    <property type="entry name" value="BLL4672 PROTEIN-RELATED"/>
    <property type="match status" value="1"/>
</dbReference>
<organism evidence="2 3">
    <name type="scientific">Nocardia callitridis</name>
    <dbReference type="NCBI Taxonomy" id="648753"/>
    <lineage>
        <taxon>Bacteria</taxon>
        <taxon>Bacillati</taxon>
        <taxon>Actinomycetota</taxon>
        <taxon>Actinomycetes</taxon>
        <taxon>Mycobacteriales</taxon>
        <taxon>Nocardiaceae</taxon>
        <taxon>Nocardia</taxon>
    </lineage>
</organism>
<dbReference type="Pfam" id="PF13560">
    <property type="entry name" value="HTH_31"/>
    <property type="match status" value="1"/>
</dbReference>
<evidence type="ECO:0000313" key="2">
    <source>
        <dbReference type="EMBL" id="GAA5063326.1"/>
    </source>
</evidence>
<feature type="domain" description="MmyB-like transcription regulator ligand binding" evidence="1">
    <location>
        <begin position="87"/>
        <end position="249"/>
    </location>
</feature>
<protein>
    <submittedName>
        <fullName evidence="2">Helix-turn-helix transcriptional regulator</fullName>
    </submittedName>
</protein>
<dbReference type="PANTHER" id="PTHR35010:SF2">
    <property type="entry name" value="BLL4672 PROTEIN"/>
    <property type="match status" value="1"/>
</dbReference>
<dbReference type="Gene3D" id="1.10.260.40">
    <property type="entry name" value="lambda repressor-like DNA-binding domains"/>
    <property type="match status" value="1"/>
</dbReference>
<dbReference type="Gene3D" id="3.30.450.180">
    <property type="match status" value="1"/>
</dbReference>
<comment type="caution">
    <text evidence="2">The sequence shown here is derived from an EMBL/GenBank/DDBJ whole genome shotgun (WGS) entry which is preliminary data.</text>
</comment>
<reference evidence="3" key="1">
    <citation type="journal article" date="2019" name="Int. J. Syst. Evol. Microbiol.">
        <title>The Global Catalogue of Microorganisms (GCM) 10K type strain sequencing project: providing services to taxonomists for standard genome sequencing and annotation.</title>
        <authorList>
            <consortium name="The Broad Institute Genomics Platform"/>
            <consortium name="The Broad Institute Genome Sequencing Center for Infectious Disease"/>
            <person name="Wu L."/>
            <person name="Ma J."/>
        </authorList>
    </citation>
    <scope>NUCLEOTIDE SEQUENCE [LARGE SCALE GENOMIC DNA]</scope>
    <source>
        <strain evidence="3">JCM 18298</strain>
    </source>
</reference>
<sequence>MSPAELGLSSSGTRRVPGLRREEIAQVAGINVDYFARLEQGRERHPSVQVVEALARALRLDGEARAHMHRLAGTVPTSDSSALREPVAPELTTMLEHGIRGPALVIDSRMDVQATNVLARALYSPFDRLDNLALMVFLDPAAREFHQPWERAAHEAVANLRRGCVLDTQHARLSELVAELTRHSPEFADLWSSRHVRGTTGGVERFRHPGVGSLTLQRHSFDVRDHPGLQLVTYLADPGSSDAHALSLLESLSTAGGPTRHHRS</sequence>